<feature type="region of interest" description="Disordered" evidence="2">
    <location>
        <begin position="1"/>
        <end position="35"/>
    </location>
</feature>
<dbReference type="EMBL" id="NEDP02005572">
    <property type="protein sequence ID" value="OWF38166.1"/>
    <property type="molecule type" value="Genomic_DNA"/>
</dbReference>
<dbReference type="STRING" id="6573.A0A210PNZ5"/>
<dbReference type="InterPro" id="IPR001810">
    <property type="entry name" value="F-box_dom"/>
</dbReference>
<keyword evidence="1" id="KW-0833">Ubl conjugation pathway</keyword>
<dbReference type="PANTHER" id="PTHR13318">
    <property type="entry name" value="PARTNER OF PAIRED, ISOFORM B-RELATED"/>
    <property type="match status" value="1"/>
</dbReference>
<comment type="caution">
    <text evidence="4">The sequence shown here is derived from an EMBL/GenBank/DDBJ whole genome shotgun (WGS) entry which is preliminary data.</text>
</comment>
<evidence type="ECO:0000256" key="2">
    <source>
        <dbReference type="SAM" id="MobiDB-lite"/>
    </source>
</evidence>
<dbReference type="InterPro" id="IPR036047">
    <property type="entry name" value="F-box-like_dom_sf"/>
</dbReference>
<dbReference type="AlphaFoldDB" id="A0A210PNZ5"/>
<evidence type="ECO:0000313" key="4">
    <source>
        <dbReference type="EMBL" id="OWF38166.1"/>
    </source>
</evidence>
<organism evidence="4 5">
    <name type="scientific">Mizuhopecten yessoensis</name>
    <name type="common">Japanese scallop</name>
    <name type="synonym">Patinopecten yessoensis</name>
    <dbReference type="NCBI Taxonomy" id="6573"/>
    <lineage>
        <taxon>Eukaryota</taxon>
        <taxon>Metazoa</taxon>
        <taxon>Spiralia</taxon>
        <taxon>Lophotrochozoa</taxon>
        <taxon>Mollusca</taxon>
        <taxon>Bivalvia</taxon>
        <taxon>Autobranchia</taxon>
        <taxon>Pteriomorphia</taxon>
        <taxon>Pectinida</taxon>
        <taxon>Pectinoidea</taxon>
        <taxon>Pectinidae</taxon>
        <taxon>Mizuhopecten</taxon>
    </lineage>
</organism>
<dbReference type="InterPro" id="IPR032675">
    <property type="entry name" value="LRR_dom_sf"/>
</dbReference>
<dbReference type="Pfam" id="PF23622">
    <property type="entry name" value="LRR_At1g61320_AtMIF1"/>
    <property type="match status" value="1"/>
</dbReference>
<dbReference type="SUPFAM" id="SSF52047">
    <property type="entry name" value="RNI-like"/>
    <property type="match status" value="1"/>
</dbReference>
<protein>
    <submittedName>
        <fullName evidence="4">S-phase kinase-associated protein 2</fullName>
    </submittedName>
</protein>
<name>A0A210PNZ5_MIZYE</name>
<accession>A0A210PNZ5</accession>
<dbReference type="CDD" id="cd22149">
    <property type="entry name" value="F-box_DmSKP2-like"/>
    <property type="match status" value="1"/>
</dbReference>
<dbReference type="PROSITE" id="PS50181">
    <property type="entry name" value="FBOX"/>
    <property type="match status" value="1"/>
</dbReference>
<dbReference type="InterPro" id="IPR006553">
    <property type="entry name" value="Leu-rich_rpt_Cys-con_subtyp"/>
</dbReference>
<dbReference type="GO" id="GO:0031146">
    <property type="term" value="P:SCF-dependent proteasomal ubiquitin-dependent protein catabolic process"/>
    <property type="evidence" value="ECO:0007669"/>
    <property type="project" value="TreeGrafter"/>
</dbReference>
<keyword evidence="4" id="KW-0808">Transferase</keyword>
<dbReference type="GO" id="GO:0016301">
    <property type="term" value="F:kinase activity"/>
    <property type="evidence" value="ECO:0007669"/>
    <property type="project" value="UniProtKB-KW"/>
</dbReference>
<dbReference type="Pfam" id="PF12937">
    <property type="entry name" value="F-box-like"/>
    <property type="match status" value="1"/>
</dbReference>
<dbReference type="Proteomes" id="UP000242188">
    <property type="component" value="Unassembled WGS sequence"/>
</dbReference>
<dbReference type="Pfam" id="PF13516">
    <property type="entry name" value="LRR_6"/>
    <property type="match status" value="1"/>
</dbReference>
<dbReference type="SUPFAM" id="SSF81383">
    <property type="entry name" value="F-box domain"/>
    <property type="match status" value="1"/>
</dbReference>
<feature type="domain" description="F-box" evidence="3">
    <location>
        <begin position="139"/>
        <end position="185"/>
    </location>
</feature>
<keyword evidence="4" id="KW-0418">Kinase</keyword>
<keyword evidence="5" id="KW-1185">Reference proteome</keyword>
<evidence type="ECO:0000313" key="5">
    <source>
        <dbReference type="Proteomes" id="UP000242188"/>
    </source>
</evidence>
<gene>
    <name evidence="4" type="ORF">KP79_PYT08808</name>
</gene>
<dbReference type="GO" id="GO:0019005">
    <property type="term" value="C:SCF ubiquitin ligase complex"/>
    <property type="evidence" value="ECO:0007669"/>
    <property type="project" value="TreeGrafter"/>
</dbReference>
<proteinExistence type="predicted"/>
<dbReference type="InterPro" id="IPR055357">
    <property type="entry name" value="LRR_At1g61320_AtMIF1"/>
</dbReference>
<reference evidence="4 5" key="1">
    <citation type="journal article" date="2017" name="Nat. Ecol. Evol.">
        <title>Scallop genome provides insights into evolution of bilaterian karyotype and development.</title>
        <authorList>
            <person name="Wang S."/>
            <person name="Zhang J."/>
            <person name="Jiao W."/>
            <person name="Li J."/>
            <person name="Xun X."/>
            <person name="Sun Y."/>
            <person name="Guo X."/>
            <person name="Huan P."/>
            <person name="Dong B."/>
            <person name="Zhang L."/>
            <person name="Hu X."/>
            <person name="Sun X."/>
            <person name="Wang J."/>
            <person name="Zhao C."/>
            <person name="Wang Y."/>
            <person name="Wang D."/>
            <person name="Huang X."/>
            <person name="Wang R."/>
            <person name="Lv J."/>
            <person name="Li Y."/>
            <person name="Zhang Z."/>
            <person name="Liu B."/>
            <person name="Lu W."/>
            <person name="Hui Y."/>
            <person name="Liang J."/>
            <person name="Zhou Z."/>
            <person name="Hou R."/>
            <person name="Li X."/>
            <person name="Liu Y."/>
            <person name="Li H."/>
            <person name="Ning X."/>
            <person name="Lin Y."/>
            <person name="Zhao L."/>
            <person name="Xing Q."/>
            <person name="Dou J."/>
            <person name="Li Y."/>
            <person name="Mao J."/>
            <person name="Guo H."/>
            <person name="Dou H."/>
            <person name="Li T."/>
            <person name="Mu C."/>
            <person name="Jiang W."/>
            <person name="Fu Q."/>
            <person name="Fu X."/>
            <person name="Miao Y."/>
            <person name="Liu J."/>
            <person name="Yu Q."/>
            <person name="Li R."/>
            <person name="Liao H."/>
            <person name="Li X."/>
            <person name="Kong Y."/>
            <person name="Jiang Z."/>
            <person name="Chourrout D."/>
            <person name="Li R."/>
            <person name="Bao Z."/>
        </authorList>
    </citation>
    <scope>NUCLEOTIDE SEQUENCE [LARGE SCALE GENOMIC DNA]</scope>
    <source>
        <strain evidence="4 5">PY_sf001</strain>
    </source>
</reference>
<sequence length="470" mass="52396">MGKSKALKKSMENDQKENGVQISRKRKASGQLQPPRTKIMWSFNDNDTDHLYKELGVGALSSESSSSDADSITELTPTVVKTNASQVVPGAPKILQPSQCLNTSGSERHGSLSLYVSSPVNYSRQKSKCDISICDTQGIDYFGGLSDEIILAVFRWLPKFTLAKCSRVCHRWNRLVSDDSLWKRVDLSNKTIAKGTLGNILNRGVQLLRLTKSEVEGPLFSGFTSIIKSTRLSKIQYLDLSMASVPVSVLEELFSVCRDLKKVSLEHCQLSDEVCQHIGENKNLEVINLAMCQGITSAGLMPITTNCRRLESLNMAWSGLQRHSVVYLSLCLPSSLRKLNLSGLRENITDEEVLQLVKTCPGLRELDLSDCTILTCSSIDHIANHLNRLEYLALSRCYRVLPSTIPNLNQLDSMLAVDVFGMLREGALQQLREAMFRIEINKFPFSSIARPTTGIRRTSIWGLRVRDIVI</sequence>
<dbReference type="OrthoDB" id="2095648at2759"/>
<dbReference type="SMART" id="SM00256">
    <property type="entry name" value="FBOX"/>
    <property type="match status" value="1"/>
</dbReference>
<evidence type="ECO:0000256" key="1">
    <source>
        <dbReference type="ARBA" id="ARBA00022786"/>
    </source>
</evidence>
<evidence type="ECO:0000259" key="3">
    <source>
        <dbReference type="PROSITE" id="PS50181"/>
    </source>
</evidence>
<dbReference type="InterPro" id="IPR001611">
    <property type="entry name" value="Leu-rich_rpt"/>
</dbReference>
<dbReference type="Gene3D" id="3.80.10.10">
    <property type="entry name" value="Ribonuclease Inhibitor"/>
    <property type="match status" value="1"/>
</dbReference>
<dbReference type="SMART" id="SM00367">
    <property type="entry name" value="LRR_CC"/>
    <property type="match status" value="6"/>
</dbReference>